<dbReference type="InterPro" id="IPR004701">
    <property type="entry name" value="PTS_EIIA_man-typ"/>
</dbReference>
<dbReference type="RefSeq" id="WP_257699268.1">
    <property type="nucleotide sequence ID" value="NZ_CP102451.1"/>
</dbReference>
<reference evidence="3" key="2">
    <citation type="submission" date="2022-08" db="EMBL/GenBank/DDBJ databases">
        <authorList>
            <person name="Poehlein A."/>
            <person name="Guzman J."/>
            <person name="Daniel R."/>
            <person name="Vilcinskas A."/>
        </authorList>
    </citation>
    <scope>NUCLEOTIDE SEQUENCE</scope>
    <source>
        <strain evidence="3">G314FT</strain>
    </source>
</reference>
<dbReference type="Gene3D" id="3.40.50.510">
    <property type="entry name" value="Phosphotransferase system, mannose-type IIA component"/>
    <property type="match status" value="1"/>
</dbReference>
<proteinExistence type="predicted"/>
<keyword evidence="1" id="KW-0808">Transferase</keyword>
<dbReference type="EMBL" id="CP102451">
    <property type="protein sequence ID" value="UUV98917.1"/>
    <property type="molecule type" value="Genomic_DNA"/>
</dbReference>
<dbReference type="PROSITE" id="PS51096">
    <property type="entry name" value="PTS_EIIA_TYPE_4"/>
    <property type="match status" value="1"/>
</dbReference>
<sequence length="139" mass="15589">MRKIIFASHSNLADGLKDTIQYIIPSIKDITAISAYTSNVPVEDEIDIALESLKDNDEAIIFTDLLGGSVNQAFIKFINNPNIHIITGMNVPVVMTLLLSLTDNKITKEQIDTAINEGQQQIIYVNEYFNNQEIDMEDE</sequence>
<evidence type="ECO:0000313" key="4">
    <source>
        <dbReference type="Proteomes" id="UP001058273"/>
    </source>
</evidence>
<evidence type="ECO:0000256" key="1">
    <source>
        <dbReference type="ARBA" id="ARBA00022679"/>
    </source>
</evidence>
<keyword evidence="4" id="KW-1185">Reference proteome</keyword>
<organism evidence="3 4">
    <name type="scientific">Vagococcus luciliae</name>
    <dbReference type="NCBI Taxonomy" id="2920380"/>
    <lineage>
        <taxon>Bacteria</taxon>
        <taxon>Bacillati</taxon>
        <taxon>Bacillota</taxon>
        <taxon>Bacilli</taxon>
        <taxon>Lactobacillales</taxon>
        <taxon>Enterococcaceae</taxon>
        <taxon>Vagococcus</taxon>
    </lineage>
</organism>
<gene>
    <name evidence="3" type="ORF">G314FT_10750</name>
</gene>
<evidence type="ECO:0000259" key="2">
    <source>
        <dbReference type="PROSITE" id="PS51096"/>
    </source>
</evidence>
<dbReference type="SUPFAM" id="SSF53062">
    <property type="entry name" value="PTS system fructose IIA component-like"/>
    <property type="match status" value="1"/>
</dbReference>
<dbReference type="InterPro" id="IPR051471">
    <property type="entry name" value="Bacterial_PTS_sugar_comp"/>
</dbReference>
<protein>
    <recommendedName>
        <fullName evidence="2">PTS EIIA type-4 domain-containing protein</fullName>
    </recommendedName>
</protein>
<dbReference type="Pfam" id="PF03610">
    <property type="entry name" value="EIIA-man"/>
    <property type="match status" value="1"/>
</dbReference>
<name>A0ABY5NZG7_9ENTE</name>
<feature type="domain" description="PTS EIIA type-4" evidence="2">
    <location>
        <begin position="1"/>
        <end position="122"/>
    </location>
</feature>
<evidence type="ECO:0000313" key="3">
    <source>
        <dbReference type="EMBL" id="UUV98917.1"/>
    </source>
</evidence>
<dbReference type="PANTHER" id="PTHR33799:SF1">
    <property type="entry name" value="PTS SYSTEM MANNOSE-SPECIFIC EIIAB COMPONENT-RELATED"/>
    <property type="match status" value="1"/>
</dbReference>
<dbReference type="PANTHER" id="PTHR33799">
    <property type="entry name" value="PTS PERMEASE-RELATED-RELATED"/>
    <property type="match status" value="1"/>
</dbReference>
<accession>A0ABY5NZG7</accession>
<reference evidence="3" key="1">
    <citation type="submission" date="2022-08" db="EMBL/GenBank/DDBJ databases">
        <title>Genome sequence of Vagococcus luciliae DSM 112651.</title>
        <authorList>
            <person name="Juan G."/>
            <person name="Anja P."/>
            <person name="Rolf D."/>
            <person name="Kampfer P."/>
            <person name="Vilcinskas A."/>
        </authorList>
    </citation>
    <scope>NUCLEOTIDE SEQUENCE</scope>
    <source>
        <strain evidence="3">G314FT</strain>
    </source>
</reference>
<dbReference type="InterPro" id="IPR036662">
    <property type="entry name" value="PTS_EIIA_man-typ_sf"/>
</dbReference>
<dbReference type="Proteomes" id="UP001058273">
    <property type="component" value="Chromosome"/>
</dbReference>